<evidence type="ECO:0000313" key="2">
    <source>
        <dbReference type="EMBL" id="GAA3759494.1"/>
    </source>
</evidence>
<dbReference type="PANTHER" id="PTHR35908">
    <property type="entry name" value="HYPOTHETICAL FUSION PROTEIN"/>
    <property type="match status" value="1"/>
</dbReference>
<accession>A0ABP7GAY4</accession>
<dbReference type="Pfam" id="PF18029">
    <property type="entry name" value="Glyoxalase_6"/>
    <property type="match status" value="1"/>
</dbReference>
<proteinExistence type="predicted"/>
<dbReference type="InterPro" id="IPR041581">
    <property type="entry name" value="Glyoxalase_6"/>
</dbReference>
<protein>
    <submittedName>
        <fullName evidence="2">VOC family protein</fullName>
    </submittedName>
</protein>
<dbReference type="PANTHER" id="PTHR35908:SF1">
    <property type="entry name" value="CONSERVED PROTEIN"/>
    <property type="match status" value="1"/>
</dbReference>
<dbReference type="Gene3D" id="3.10.180.10">
    <property type="entry name" value="2,3-Dihydroxybiphenyl 1,2-Dioxygenase, domain 1"/>
    <property type="match status" value="1"/>
</dbReference>
<evidence type="ECO:0000313" key="3">
    <source>
        <dbReference type="Proteomes" id="UP001500540"/>
    </source>
</evidence>
<dbReference type="RefSeq" id="WP_344781209.1">
    <property type="nucleotide sequence ID" value="NZ_BAABAF010000003.1"/>
</dbReference>
<dbReference type="InterPro" id="IPR029068">
    <property type="entry name" value="Glyas_Bleomycin-R_OHBP_Dase"/>
</dbReference>
<evidence type="ECO:0000259" key="1">
    <source>
        <dbReference type="Pfam" id="PF18029"/>
    </source>
</evidence>
<dbReference type="EMBL" id="BAABAF010000003">
    <property type="protein sequence ID" value="GAA3759494.1"/>
    <property type="molecule type" value="Genomic_DNA"/>
</dbReference>
<keyword evidence="3" id="KW-1185">Reference proteome</keyword>
<dbReference type="Proteomes" id="UP001500540">
    <property type="component" value="Unassembled WGS sequence"/>
</dbReference>
<name>A0ABP7GAY4_9MICO</name>
<reference evidence="3" key="1">
    <citation type="journal article" date="2019" name="Int. J. Syst. Evol. Microbiol.">
        <title>The Global Catalogue of Microorganisms (GCM) 10K type strain sequencing project: providing services to taxonomists for standard genome sequencing and annotation.</title>
        <authorList>
            <consortium name="The Broad Institute Genomics Platform"/>
            <consortium name="The Broad Institute Genome Sequencing Center for Infectious Disease"/>
            <person name="Wu L."/>
            <person name="Ma J."/>
        </authorList>
    </citation>
    <scope>NUCLEOTIDE SEQUENCE [LARGE SCALE GENOMIC DNA]</scope>
    <source>
        <strain evidence="3">JCM 16950</strain>
    </source>
</reference>
<dbReference type="SUPFAM" id="SSF54593">
    <property type="entry name" value="Glyoxalase/Bleomycin resistance protein/Dihydroxybiphenyl dioxygenase"/>
    <property type="match status" value="1"/>
</dbReference>
<gene>
    <name evidence="2" type="ORF">GCM10022240_10130</name>
</gene>
<sequence>MAALGNITYYADDPSALSHFWADVFGYPHTDWEEPLRSQLLGAGLTEADLATRAVAEDPTGKGPRLFFHHADRAKSGRSRIHLDVSVAHDGEGSHRERLEAEKVRLVALGATMVRLIDQQWGPWPDVYYQMRDPEGNEFCLQ</sequence>
<feature type="domain" description="Glyoxalase-like" evidence="1">
    <location>
        <begin position="10"/>
        <end position="141"/>
    </location>
</feature>
<organism evidence="2 3">
    <name type="scientific">Microbacterium kribbense</name>
    <dbReference type="NCBI Taxonomy" id="433645"/>
    <lineage>
        <taxon>Bacteria</taxon>
        <taxon>Bacillati</taxon>
        <taxon>Actinomycetota</taxon>
        <taxon>Actinomycetes</taxon>
        <taxon>Micrococcales</taxon>
        <taxon>Microbacteriaceae</taxon>
        <taxon>Microbacterium</taxon>
    </lineage>
</organism>
<comment type="caution">
    <text evidence="2">The sequence shown here is derived from an EMBL/GenBank/DDBJ whole genome shotgun (WGS) entry which is preliminary data.</text>
</comment>